<keyword evidence="2" id="KW-1185">Reference proteome</keyword>
<gene>
    <name evidence="1" type="ORF">T459_28857</name>
</gene>
<name>A0A2G2YI28_CAPAN</name>
<dbReference type="PANTHER" id="PTHR11864:SF32">
    <property type="entry name" value="PRE-MRNA-PROCESSING PROTEIN 40A-LIKE"/>
    <property type="match status" value="1"/>
</dbReference>
<dbReference type="AlphaFoldDB" id="A0A2G2YI28"/>
<dbReference type="GO" id="GO:0045292">
    <property type="term" value="P:mRNA cis splicing, via spliceosome"/>
    <property type="evidence" value="ECO:0007669"/>
    <property type="project" value="InterPro"/>
</dbReference>
<organism evidence="1 2">
    <name type="scientific">Capsicum annuum</name>
    <name type="common">Capsicum pepper</name>
    <dbReference type="NCBI Taxonomy" id="4072"/>
    <lineage>
        <taxon>Eukaryota</taxon>
        <taxon>Viridiplantae</taxon>
        <taxon>Streptophyta</taxon>
        <taxon>Embryophyta</taxon>
        <taxon>Tracheophyta</taxon>
        <taxon>Spermatophyta</taxon>
        <taxon>Magnoliopsida</taxon>
        <taxon>eudicotyledons</taxon>
        <taxon>Gunneridae</taxon>
        <taxon>Pentapetalae</taxon>
        <taxon>asterids</taxon>
        <taxon>lamiids</taxon>
        <taxon>Solanales</taxon>
        <taxon>Solanaceae</taxon>
        <taxon>Solanoideae</taxon>
        <taxon>Capsiceae</taxon>
        <taxon>Capsicum</taxon>
    </lineage>
</organism>
<dbReference type="InterPro" id="IPR039726">
    <property type="entry name" value="Prp40-like"/>
</dbReference>
<evidence type="ECO:0000313" key="2">
    <source>
        <dbReference type="Proteomes" id="UP000222542"/>
    </source>
</evidence>
<reference evidence="1 2" key="1">
    <citation type="journal article" date="2014" name="Nat. Genet.">
        <title>Genome sequence of the hot pepper provides insights into the evolution of pungency in Capsicum species.</title>
        <authorList>
            <person name="Kim S."/>
            <person name="Park M."/>
            <person name="Yeom S.I."/>
            <person name="Kim Y.M."/>
            <person name="Lee J.M."/>
            <person name="Lee H.A."/>
            <person name="Seo E."/>
            <person name="Choi J."/>
            <person name="Cheong K."/>
            <person name="Kim K.T."/>
            <person name="Jung K."/>
            <person name="Lee G.W."/>
            <person name="Oh S.K."/>
            <person name="Bae C."/>
            <person name="Kim S.B."/>
            <person name="Lee H.Y."/>
            <person name="Kim S.Y."/>
            <person name="Kim M.S."/>
            <person name="Kang B.C."/>
            <person name="Jo Y.D."/>
            <person name="Yang H.B."/>
            <person name="Jeong H.J."/>
            <person name="Kang W.H."/>
            <person name="Kwon J.K."/>
            <person name="Shin C."/>
            <person name="Lim J.Y."/>
            <person name="Park J.H."/>
            <person name="Huh J.H."/>
            <person name="Kim J.S."/>
            <person name="Kim B.D."/>
            <person name="Cohen O."/>
            <person name="Paran I."/>
            <person name="Suh M.C."/>
            <person name="Lee S.B."/>
            <person name="Kim Y.K."/>
            <person name="Shin Y."/>
            <person name="Noh S.J."/>
            <person name="Park J."/>
            <person name="Seo Y.S."/>
            <person name="Kwon S.Y."/>
            <person name="Kim H.A."/>
            <person name="Park J.M."/>
            <person name="Kim H.J."/>
            <person name="Choi S.B."/>
            <person name="Bosland P.W."/>
            <person name="Reeves G."/>
            <person name="Jo S.H."/>
            <person name="Lee B.W."/>
            <person name="Cho H.T."/>
            <person name="Choi H.S."/>
            <person name="Lee M.S."/>
            <person name="Yu Y."/>
            <person name="Do Choi Y."/>
            <person name="Park B.S."/>
            <person name="van Deynze A."/>
            <person name="Ashrafi H."/>
            <person name="Hill T."/>
            <person name="Kim W.T."/>
            <person name="Pai H.S."/>
            <person name="Ahn H.K."/>
            <person name="Yeam I."/>
            <person name="Giovannoni J.J."/>
            <person name="Rose J.K."/>
            <person name="Sorensen I."/>
            <person name="Lee S.J."/>
            <person name="Kim R.W."/>
            <person name="Choi I.Y."/>
            <person name="Choi B.S."/>
            <person name="Lim J.S."/>
            <person name="Lee Y.H."/>
            <person name="Choi D."/>
        </authorList>
    </citation>
    <scope>NUCLEOTIDE SEQUENCE [LARGE SCALE GENOMIC DNA]</scope>
    <source>
        <strain evidence="2">cv. CM334</strain>
    </source>
</reference>
<proteinExistence type="predicted"/>
<protein>
    <recommendedName>
        <fullName evidence="3">FF domain-containing protein</fullName>
    </recommendedName>
</protein>
<dbReference type="STRING" id="4072.A0A2G2YI28"/>
<evidence type="ECO:0000313" key="1">
    <source>
        <dbReference type="EMBL" id="PHT69370.1"/>
    </source>
</evidence>
<sequence>MMVDDVLVVVGDAASCDSGMVVSTDIVASVADSGGRGGDAGDSGVVVLVLVLIDELVGSRDRSVAVDGGGVGGRGVHGSIWYLDDKSQIKDTVRMAEIGLTSAWTLDDFKVAIAKYISSPPMSDTNLKFVFEELLERAREKEEKEAKKRKCLADELYELLHASMEITASSKWEDRKSLFGDRKVASFSFIDLELVTRLQGPLENDN</sequence>
<accession>A0A2G2YI28</accession>
<comment type="caution">
    <text evidence="1">The sequence shown here is derived from an EMBL/GenBank/DDBJ whole genome shotgun (WGS) entry which is preliminary data.</text>
</comment>
<evidence type="ECO:0008006" key="3">
    <source>
        <dbReference type="Google" id="ProtNLM"/>
    </source>
</evidence>
<dbReference type="Gramene" id="PHT69370">
    <property type="protein sequence ID" value="PHT69370"/>
    <property type="gene ID" value="T459_28857"/>
</dbReference>
<dbReference type="Pfam" id="PF25432">
    <property type="entry name" value="FF_PRPF40A"/>
    <property type="match status" value="1"/>
</dbReference>
<dbReference type="Proteomes" id="UP000222542">
    <property type="component" value="Unassembled WGS sequence"/>
</dbReference>
<dbReference type="EMBL" id="AYRZ02000011">
    <property type="protein sequence ID" value="PHT69370.1"/>
    <property type="molecule type" value="Genomic_DNA"/>
</dbReference>
<reference evidence="1 2" key="2">
    <citation type="journal article" date="2017" name="Genome Biol.">
        <title>New reference genome sequences of hot pepper reveal the massive evolution of plant disease-resistance genes by retroduplication.</title>
        <authorList>
            <person name="Kim S."/>
            <person name="Park J."/>
            <person name="Yeom S.I."/>
            <person name="Kim Y.M."/>
            <person name="Seo E."/>
            <person name="Kim K.T."/>
            <person name="Kim M.S."/>
            <person name="Lee J.M."/>
            <person name="Cheong K."/>
            <person name="Shin H.S."/>
            <person name="Kim S.B."/>
            <person name="Han K."/>
            <person name="Lee J."/>
            <person name="Park M."/>
            <person name="Lee H.A."/>
            <person name="Lee H.Y."/>
            <person name="Lee Y."/>
            <person name="Oh S."/>
            <person name="Lee J.H."/>
            <person name="Choi E."/>
            <person name="Choi E."/>
            <person name="Lee S.E."/>
            <person name="Jeon J."/>
            <person name="Kim H."/>
            <person name="Choi G."/>
            <person name="Song H."/>
            <person name="Lee J."/>
            <person name="Lee S.C."/>
            <person name="Kwon J.K."/>
            <person name="Lee H.Y."/>
            <person name="Koo N."/>
            <person name="Hong Y."/>
            <person name="Kim R.W."/>
            <person name="Kang W.H."/>
            <person name="Huh J.H."/>
            <person name="Kang B.C."/>
            <person name="Yang T.J."/>
            <person name="Lee Y.H."/>
            <person name="Bennetzen J.L."/>
            <person name="Choi D."/>
        </authorList>
    </citation>
    <scope>NUCLEOTIDE SEQUENCE [LARGE SCALE GENOMIC DNA]</scope>
    <source>
        <strain evidence="2">cv. CM334</strain>
    </source>
</reference>
<dbReference type="PANTHER" id="PTHR11864">
    <property type="entry name" value="PRE-MRNA-PROCESSING PROTEIN PRP40"/>
    <property type="match status" value="1"/>
</dbReference>